<name>A0A1G5S276_9FIRM</name>
<proteinExistence type="predicted"/>
<sequence length="60" mass="6802">MKIDFIHYPYAFTNDGRRIDVRQIEGHPHVGVVLELVDEKYRVKGISEDSECVGGACPIK</sequence>
<keyword evidence="2" id="KW-1185">Reference proteome</keyword>
<dbReference type="EMBL" id="FMWL01000012">
    <property type="protein sequence ID" value="SCZ80474.1"/>
    <property type="molecule type" value="Genomic_DNA"/>
</dbReference>
<evidence type="ECO:0000313" key="1">
    <source>
        <dbReference type="EMBL" id="SCZ80474.1"/>
    </source>
</evidence>
<reference evidence="1 2" key="1">
    <citation type="submission" date="2016-10" db="EMBL/GenBank/DDBJ databases">
        <authorList>
            <person name="de Groot N.N."/>
        </authorList>
    </citation>
    <scope>NUCLEOTIDE SEQUENCE [LARGE SCALE GENOMIC DNA]</scope>
    <source>
        <strain evidence="1 2">DSM 2784</strain>
    </source>
</reference>
<dbReference type="Proteomes" id="UP000199208">
    <property type="component" value="Unassembled WGS sequence"/>
</dbReference>
<gene>
    <name evidence="1" type="ORF">SAMN03080599_02288</name>
</gene>
<evidence type="ECO:0000313" key="2">
    <source>
        <dbReference type="Proteomes" id="UP000199208"/>
    </source>
</evidence>
<accession>A0A1G5S276</accession>
<protein>
    <submittedName>
        <fullName evidence="1">Uncharacterized protein</fullName>
    </submittedName>
</protein>
<dbReference type="AlphaFoldDB" id="A0A1G5S276"/>
<dbReference type="RefSeq" id="WP_092591601.1">
    <property type="nucleotide sequence ID" value="NZ_FMWL01000012.1"/>
</dbReference>
<organism evidence="1 2">
    <name type="scientific">Acidaminobacter hydrogenoformans DSM 2784</name>
    <dbReference type="NCBI Taxonomy" id="1120920"/>
    <lineage>
        <taxon>Bacteria</taxon>
        <taxon>Bacillati</taxon>
        <taxon>Bacillota</taxon>
        <taxon>Clostridia</taxon>
        <taxon>Peptostreptococcales</taxon>
        <taxon>Acidaminobacteraceae</taxon>
        <taxon>Acidaminobacter</taxon>
    </lineage>
</organism>
<dbReference type="STRING" id="1120920.SAMN03080599_02288"/>